<organism evidence="3 4">
    <name type="scientific">Plasmodium ovale wallikeri</name>
    <dbReference type="NCBI Taxonomy" id="864142"/>
    <lineage>
        <taxon>Eukaryota</taxon>
        <taxon>Sar</taxon>
        <taxon>Alveolata</taxon>
        <taxon>Apicomplexa</taxon>
        <taxon>Aconoidasida</taxon>
        <taxon>Haemosporida</taxon>
        <taxon>Plasmodiidae</taxon>
        <taxon>Plasmodium</taxon>
        <taxon>Plasmodium (Plasmodium)</taxon>
    </lineage>
</organism>
<dbReference type="GO" id="GO:0030688">
    <property type="term" value="C:preribosome, small subunit precursor"/>
    <property type="evidence" value="ECO:0007669"/>
    <property type="project" value="TreeGrafter"/>
</dbReference>
<keyword evidence="1" id="KW-0677">Repeat</keyword>
<dbReference type="Gene3D" id="1.25.10.10">
    <property type="entry name" value="Leucine-rich Repeat Variant"/>
    <property type="match status" value="1"/>
</dbReference>
<feature type="compositionally biased region" description="Basic and acidic residues" evidence="2">
    <location>
        <begin position="946"/>
        <end position="962"/>
    </location>
</feature>
<evidence type="ECO:0000313" key="4">
    <source>
        <dbReference type="Proteomes" id="UP000078550"/>
    </source>
</evidence>
<dbReference type="GO" id="GO:0000480">
    <property type="term" value="P:endonucleolytic cleavage in 5'-ETS of tricistronic rRNA transcript (SSU-rRNA, 5.8S rRNA, LSU-rRNA)"/>
    <property type="evidence" value="ECO:0007669"/>
    <property type="project" value="TreeGrafter"/>
</dbReference>
<dbReference type="GO" id="GO:0000056">
    <property type="term" value="P:ribosomal small subunit export from nucleus"/>
    <property type="evidence" value="ECO:0007669"/>
    <property type="project" value="TreeGrafter"/>
</dbReference>
<dbReference type="GO" id="GO:0000447">
    <property type="term" value="P:endonucleolytic cleavage in ITS1 to separate SSU-rRNA from 5.8S rRNA and LSU-rRNA from tricistronic rRNA transcript (SSU-rRNA, 5.8S rRNA, LSU-rRNA)"/>
    <property type="evidence" value="ECO:0007669"/>
    <property type="project" value="TreeGrafter"/>
</dbReference>
<evidence type="ECO:0000256" key="2">
    <source>
        <dbReference type="SAM" id="MobiDB-lite"/>
    </source>
</evidence>
<protein>
    <submittedName>
        <fullName evidence="3">Uncharacterized protein</fullName>
    </submittedName>
</protein>
<dbReference type="PANTHER" id="PTHR13102:SF0">
    <property type="entry name" value="NUCLEOLAR PROTEIN 9"/>
    <property type="match status" value="1"/>
</dbReference>
<feature type="compositionally biased region" description="Basic and acidic residues" evidence="2">
    <location>
        <begin position="887"/>
        <end position="925"/>
    </location>
</feature>
<dbReference type="InterPro" id="IPR011989">
    <property type="entry name" value="ARM-like"/>
</dbReference>
<feature type="compositionally biased region" description="Basic residues" evidence="2">
    <location>
        <begin position="936"/>
        <end position="945"/>
    </location>
</feature>
<dbReference type="Proteomes" id="UP000078550">
    <property type="component" value="Unassembled WGS sequence"/>
</dbReference>
<sequence length="962" mass="111984">MKGFKARNNKMSRYFNGQRENYNKGGDVGDGRAQGKGRFSRNGKFPRGGRFGRSGKGEGPVKLEEVCEYLVNISYILNEKYEKYFVYELKEENLKKGNKFFEDINLNFSYTLEEDISILIKIQEEIKDNIKELTNERKFSKIVEKLIFYCFFLLKYNEKNVKNDEISIKCIEIYNLFFFTFIPHFIDLANGSYSSHVVQTALCVFCYFNKYEEKYIEEIKKKNNNYESLFTCFTEICNIVVENIFSLLFHKSGTHVLRSFLYGLGGYLNINVSHISFRKSKSRNSISKKELKYIDKSYHSKRINNLFHQYIGQITKSISEEIAHPTVSLKFKNLLYQYIFYDSEEGGDRGGDRGDGRGGDRGDIYMAESRNQHFICPLLYNTYSVPALGVLCDVLKSNNVKCDDMLSEIFLIERTKRYYIYKTRDNCVCFEECPLKQLLDTLIKLDTSSIIIEKLLKMKSEHIFYVFNVYILKNINRLICDNAYSNLVMYNYLTLEYITEEMFDLIMKKVNINMIIQRQKFNVLKCLFDLSQCYKTNCKFLLGALLRNLGIDGGRSNNDDDNTTGDRIKFMWVCILCMCRYDDLHPIVRDSFREAKMKMVGVDVEGEQMVDVDVEGEQMVDVDMEGEQMVDVDMEGEQMVDVDMEGEQMVENKNGNVELNRNNDTHPNLNNYNFYNYMKIDSYGHSILSHILSFPKESKIPVTNSFKHFCNFLKIVCTNKPSHRDMENYKKFLSFFSNHRKNAENGENGEDAGNVDGKVEDAENAGNVEDAYTRIEQNSIAKAHKASEVEGNCGDTNFMKLKLYKKTMTLNMNSKKYLKAKKLFEDILLSNEEKNDTSVYDSQQVEEDPQGGQVVSGEASGGSLVKGVLQEREKKKEKKEKKKEKKEKKEKAEKVENAEKAEKKQEKSEDRTSVERATDAQKDDEFMNVISDFIKNSKRKKRKRKEEKERIEKVLKKSEKCP</sequence>
<evidence type="ECO:0000256" key="1">
    <source>
        <dbReference type="ARBA" id="ARBA00022737"/>
    </source>
</evidence>
<dbReference type="PANTHER" id="PTHR13102">
    <property type="entry name" value="NUCLEOLAR PROTEIN 9"/>
    <property type="match status" value="1"/>
</dbReference>
<accession>A0A1A8Z071</accession>
<reference evidence="4" key="1">
    <citation type="submission" date="2016-05" db="EMBL/GenBank/DDBJ databases">
        <authorList>
            <person name="Naeem Raeece"/>
        </authorList>
    </citation>
    <scope>NUCLEOTIDE SEQUENCE [LARGE SCALE GENOMIC DNA]</scope>
</reference>
<evidence type="ECO:0000313" key="3">
    <source>
        <dbReference type="EMBL" id="SBT37354.1"/>
    </source>
</evidence>
<dbReference type="InterPro" id="IPR001313">
    <property type="entry name" value="Pumilio_RNA-bd_rpt"/>
</dbReference>
<proteinExistence type="predicted"/>
<dbReference type="GO" id="GO:0030686">
    <property type="term" value="C:90S preribosome"/>
    <property type="evidence" value="ECO:0007669"/>
    <property type="project" value="TreeGrafter"/>
</dbReference>
<dbReference type="AlphaFoldDB" id="A0A1A8Z071"/>
<feature type="compositionally biased region" description="Basic residues" evidence="2">
    <location>
        <begin position="875"/>
        <end position="886"/>
    </location>
</feature>
<dbReference type="InterPro" id="IPR040000">
    <property type="entry name" value="NOP9"/>
</dbReference>
<feature type="region of interest" description="Disordered" evidence="2">
    <location>
        <begin position="835"/>
        <end position="962"/>
    </location>
</feature>
<gene>
    <name evidence="3" type="ORF">POVWA2_033660</name>
</gene>
<name>A0A1A8Z071_PLAOA</name>
<dbReference type="GO" id="GO:0000472">
    <property type="term" value="P:endonucleolytic cleavage to generate mature 5'-end of SSU-rRNA from (SSU-rRNA, 5.8S rRNA, LSU-rRNA)"/>
    <property type="evidence" value="ECO:0007669"/>
    <property type="project" value="TreeGrafter"/>
</dbReference>
<dbReference type="GO" id="GO:0003723">
    <property type="term" value="F:RNA binding"/>
    <property type="evidence" value="ECO:0007669"/>
    <property type="project" value="InterPro"/>
</dbReference>
<feature type="region of interest" description="Disordered" evidence="2">
    <location>
        <begin position="15"/>
        <end position="57"/>
    </location>
</feature>
<dbReference type="Pfam" id="PF22493">
    <property type="entry name" value="PUF_NOP9"/>
    <property type="match status" value="1"/>
</dbReference>
<dbReference type="GO" id="GO:0005730">
    <property type="term" value="C:nucleolus"/>
    <property type="evidence" value="ECO:0007669"/>
    <property type="project" value="TreeGrafter"/>
</dbReference>
<dbReference type="EMBL" id="FLRE01000128">
    <property type="protein sequence ID" value="SBT37354.1"/>
    <property type="molecule type" value="Genomic_DNA"/>
</dbReference>